<dbReference type="OrthoDB" id="652255at2759"/>
<feature type="region of interest" description="Disordered" evidence="1">
    <location>
        <begin position="120"/>
        <end position="187"/>
    </location>
</feature>
<feature type="compositionally biased region" description="Basic and acidic residues" evidence="1">
    <location>
        <begin position="60"/>
        <end position="70"/>
    </location>
</feature>
<reference evidence="2 3" key="1">
    <citation type="journal article" date="2012" name="Nat. Biotechnol.">
        <title>Draft genome sequence of pigeonpea (Cajanus cajan), an orphan legume crop of resource-poor farmers.</title>
        <authorList>
            <person name="Varshney R.K."/>
            <person name="Chen W."/>
            <person name="Li Y."/>
            <person name="Bharti A.K."/>
            <person name="Saxena R.K."/>
            <person name="Schlueter J.A."/>
            <person name="Donoghue M.T."/>
            <person name="Azam S."/>
            <person name="Fan G."/>
            <person name="Whaley A.M."/>
            <person name="Farmer A.D."/>
            <person name="Sheridan J."/>
            <person name="Iwata A."/>
            <person name="Tuteja R."/>
            <person name="Penmetsa R.V."/>
            <person name="Wu W."/>
            <person name="Upadhyaya H.D."/>
            <person name="Yang S.P."/>
            <person name="Shah T."/>
            <person name="Saxena K.B."/>
            <person name="Michael T."/>
            <person name="McCombie W.R."/>
            <person name="Yang B."/>
            <person name="Zhang G."/>
            <person name="Yang H."/>
            <person name="Wang J."/>
            <person name="Spillane C."/>
            <person name="Cook D.R."/>
            <person name="May G.D."/>
            <person name="Xu X."/>
            <person name="Jackson S.A."/>
        </authorList>
    </citation>
    <scope>NUCLEOTIDE SEQUENCE [LARGE SCALE GENOMIC DNA]</scope>
    <source>
        <strain evidence="3">cv. Asha</strain>
    </source>
</reference>
<dbReference type="EMBL" id="CM003605">
    <property type="protein sequence ID" value="KYP70743.1"/>
    <property type="molecule type" value="Genomic_DNA"/>
</dbReference>
<protein>
    <submittedName>
        <fullName evidence="2">SAP-like protein BP-73</fullName>
    </submittedName>
</protein>
<feature type="compositionally biased region" description="Polar residues" evidence="1">
    <location>
        <begin position="150"/>
        <end position="173"/>
    </location>
</feature>
<evidence type="ECO:0000313" key="2">
    <source>
        <dbReference type="EMBL" id="KYP70743.1"/>
    </source>
</evidence>
<proteinExistence type="predicted"/>
<feature type="region of interest" description="Disordered" evidence="1">
    <location>
        <begin position="41"/>
        <end position="70"/>
    </location>
</feature>
<dbReference type="Gramene" id="C.cajan_09698.t">
    <property type="protein sequence ID" value="C.cajan_09698.t.cds1"/>
    <property type="gene ID" value="C.cajan_09698"/>
</dbReference>
<feature type="region of interest" description="Disordered" evidence="1">
    <location>
        <begin position="7"/>
        <end position="28"/>
    </location>
</feature>
<feature type="compositionally biased region" description="Polar residues" evidence="1">
    <location>
        <begin position="46"/>
        <end position="59"/>
    </location>
</feature>
<keyword evidence="3" id="KW-1185">Reference proteome</keyword>
<sequence length="315" mass="35853">MCIFVCRSRRGPGSSSRQNKNGFSRSRKWLNDRRHSFEDFEEDMLSSKNGALGSHSSTPKHQDNVVPRPREKEVIALFKKVQARLRERATIKEEKKVEASQGQNGSVDSLLKLLRKHSAEQVNKRSNVGGRDKKISLDQLQDGDQDLDNENQSTKFSDLDGTPNNEAQETNISLVARPPSNFQRRSPVPRLRYQPVSYVDNDDNAVPLSDVIIEKVQDQIGMKLDPEPEHESEQELDPKDELFFPEMGIKDMAEDNSLNSEQIYDDEHGEDQQVELHEDLSMLKLSELRVLAKSRGLKGFSKMKKGVLLELLTGR</sequence>
<organism evidence="2 3">
    <name type="scientific">Cajanus cajan</name>
    <name type="common">Pigeon pea</name>
    <name type="synonym">Cajanus indicus</name>
    <dbReference type="NCBI Taxonomy" id="3821"/>
    <lineage>
        <taxon>Eukaryota</taxon>
        <taxon>Viridiplantae</taxon>
        <taxon>Streptophyta</taxon>
        <taxon>Embryophyta</taxon>
        <taxon>Tracheophyta</taxon>
        <taxon>Spermatophyta</taxon>
        <taxon>Magnoliopsida</taxon>
        <taxon>eudicotyledons</taxon>
        <taxon>Gunneridae</taxon>
        <taxon>Pentapetalae</taxon>
        <taxon>rosids</taxon>
        <taxon>fabids</taxon>
        <taxon>Fabales</taxon>
        <taxon>Fabaceae</taxon>
        <taxon>Papilionoideae</taxon>
        <taxon>50 kb inversion clade</taxon>
        <taxon>NPAAA clade</taxon>
        <taxon>indigoferoid/millettioid clade</taxon>
        <taxon>Phaseoleae</taxon>
        <taxon>Cajanus</taxon>
    </lineage>
</organism>
<evidence type="ECO:0000313" key="3">
    <source>
        <dbReference type="Proteomes" id="UP000075243"/>
    </source>
</evidence>
<dbReference type="PANTHER" id="PTHR34449:SF5">
    <property type="entry name" value="ATP BINDING _ ATPASE"/>
    <property type="match status" value="1"/>
</dbReference>
<dbReference type="AlphaFoldDB" id="A0A151TUL5"/>
<name>A0A151TUL5_CAJCA</name>
<dbReference type="OMA" id="CFYNPAV"/>
<accession>A0A151TUL5</accession>
<dbReference type="Proteomes" id="UP000075243">
    <property type="component" value="Chromosome 3"/>
</dbReference>
<gene>
    <name evidence="2" type="ORF">KK1_009972</name>
</gene>
<dbReference type="STRING" id="3821.A0A151TUL5"/>
<evidence type="ECO:0000256" key="1">
    <source>
        <dbReference type="SAM" id="MobiDB-lite"/>
    </source>
</evidence>
<dbReference type="PANTHER" id="PTHR34449">
    <property type="entry name" value="RHO TERMINATION FACTOR"/>
    <property type="match status" value="1"/>
</dbReference>